<dbReference type="PANTHER" id="PTHR30502">
    <property type="entry name" value="2-KETO-3-DEOXY-L-RHAMNONATE ALDOLASE"/>
    <property type="match status" value="1"/>
</dbReference>
<dbReference type="Proteomes" id="UP000018922">
    <property type="component" value="Chromosome I"/>
</dbReference>
<dbReference type="eggNOG" id="COG3836">
    <property type="taxonomic scope" value="Bacteria"/>
</dbReference>
<dbReference type="NCBIfam" id="NF003952">
    <property type="entry name" value="PRK05450.1-5"/>
    <property type="match status" value="1"/>
</dbReference>
<dbReference type="Pfam" id="PF03328">
    <property type="entry name" value="HpcH_HpaI"/>
    <property type="match status" value="1"/>
</dbReference>
<protein>
    <submittedName>
        <fullName evidence="5">3-deoxy-D-manno-octulosonate cytidylyltransferase (Modular protein)</fullName>
        <ecNumber evidence="5">2.7.7.38</ecNumber>
    </submittedName>
</protein>
<dbReference type="GO" id="GO:0016832">
    <property type="term" value="F:aldehyde-lyase activity"/>
    <property type="evidence" value="ECO:0007669"/>
    <property type="project" value="TreeGrafter"/>
</dbReference>
<evidence type="ECO:0000256" key="1">
    <source>
        <dbReference type="ARBA" id="ARBA00005568"/>
    </source>
</evidence>
<evidence type="ECO:0000256" key="2">
    <source>
        <dbReference type="ARBA" id="ARBA00022723"/>
    </source>
</evidence>
<dbReference type="GO" id="GO:0005737">
    <property type="term" value="C:cytoplasm"/>
    <property type="evidence" value="ECO:0007669"/>
    <property type="project" value="TreeGrafter"/>
</dbReference>
<dbReference type="Pfam" id="PF02348">
    <property type="entry name" value="CTP_transf_3"/>
    <property type="match status" value="1"/>
</dbReference>
<dbReference type="InterPro" id="IPR003329">
    <property type="entry name" value="Cytidylyl_trans"/>
</dbReference>
<gene>
    <name evidence="5" type="ordered locus">MGMSRv2__3436</name>
</gene>
<dbReference type="EMBL" id="HG794546">
    <property type="protein sequence ID" value="CDL00651.1"/>
    <property type="molecule type" value="Genomic_DNA"/>
</dbReference>
<dbReference type="STRING" id="1430440.MGMSRv2__3436"/>
<dbReference type="InterPro" id="IPR004528">
    <property type="entry name" value="KdsB"/>
</dbReference>
<sequence length="514" mass="55416">MSSETLKTRLRAGQVAIGAWLTTSSAEVAEIMAAQGFDWLAVDMEHGSAGVNEAFGAFRAAERWGVVPFARLPSSDPFLARRLLDGGAQGVIVPVVEDADDFADFAQHLLYPPNGRRGVGLGRCNLWGAEFESYLTRFSPIMVAQIETKKGVCAAAAIAALPEVDALFLGPYDLSASLGAAGDFQTADFLEAVATVKCACERHGKALGIHQVAPVASELEARIAEGNRFIAYGTDALALRHALAAVSSRRRADPETTMKTICVIPARMASSRFPNKPLAPLLGLSLVLHVWERCRLARCFDDIVVATCDEDIAAAVRAKGGKAVMTADTHPGCVDRTVECIDNMDLGLAEDDLVLMVQGDEVMVTPAMLEEMAEAYKRTKVPVVNLACVISDAADYDDPNVVKVCADLHGRALFFSRTPIPSRSRAKGAVPMYQQTGVIAFSYSFLKAFGRLERTPLEKAEQVDMLRTLEHGYPIQLVMTQSRLLGVDVPGDIGRGEALLRMDPTTRAYMELPG</sequence>
<dbReference type="InterPro" id="IPR015813">
    <property type="entry name" value="Pyrv/PenolPyrv_kinase-like_dom"/>
</dbReference>
<dbReference type="GO" id="GO:0008690">
    <property type="term" value="F:3-deoxy-manno-octulosonate cytidylyltransferase activity"/>
    <property type="evidence" value="ECO:0007669"/>
    <property type="project" value="UniProtKB-EC"/>
</dbReference>
<dbReference type="InterPro" id="IPR040442">
    <property type="entry name" value="Pyrv_kinase-like_dom_sf"/>
</dbReference>
<evidence type="ECO:0000259" key="4">
    <source>
        <dbReference type="Pfam" id="PF03328"/>
    </source>
</evidence>
<dbReference type="InterPro" id="IPR029044">
    <property type="entry name" value="Nucleotide-diphossugar_trans"/>
</dbReference>
<dbReference type="AlphaFoldDB" id="V6F8A7"/>
<evidence type="ECO:0000313" key="6">
    <source>
        <dbReference type="Proteomes" id="UP000018922"/>
    </source>
</evidence>
<keyword evidence="3" id="KW-0456">Lyase</keyword>
<evidence type="ECO:0000256" key="3">
    <source>
        <dbReference type="ARBA" id="ARBA00023239"/>
    </source>
</evidence>
<dbReference type="GO" id="GO:0046872">
    <property type="term" value="F:metal ion binding"/>
    <property type="evidence" value="ECO:0007669"/>
    <property type="project" value="UniProtKB-KW"/>
</dbReference>
<keyword evidence="5" id="KW-0808">Transferase</keyword>
<dbReference type="eggNOG" id="COG1212">
    <property type="taxonomic scope" value="Bacteria"/>
</dbReference>
<feature type="domain" description="HpcH/HpaI aldolase/citrate lyase" evidence="4">
    <location>
        <begin position="17"/>
        <end position="242"/>
    </location>
</feature>
<reference evidence="5 6" key="1">
    <citation type="journal article" date="2014" name="Genome Announc.">
        <title>Complete genome sequence of Magnetospirillum gryphiswaldense MSR-1.</title>
        <authorList>
            <person name="Wang X."/>
            <person name="Wang Q."/>
            <person name="Zhang W."/>
            <person name="Wang Y."/>
            <person name="Li L."/>
            <person name="Wen T."/>
            <person name="Zhang T."/>
            <person name="Zhang Y."/>
            <person name="Xu J."/>
            <person name="Hu J."/>
            <person name="Li S."/>
            <person name="Liu L."/>
            <person name="Liu J."/>
            <person name="Jiang W."/>
            <person name="Tian J."/>
            <person name="Li Y."/>
            <person name="Schuler D."/>
            <person name="Wang L."/>
            <person name="Li J."/>
        </authorList>
    </citation>
    <scope>NUCLEOTIDE SEQUENCE [LARGE SCALE GENOMIC DNA]</scope>
    <source>
        <strain evidence="6">DSM 6361 / JCM 21280 / NBRC 15271 / MSR-1</strain>
    </source>
</reference>
<dbReference type="PANTHER" id="PTHR30502:SF0">
    <property type="entry name" value="PHOSPHOENOLPYRUVATE CARBOXYLASE FAMILY PROTEIN"/>
    <property type="match status" value="1"/>
</dbReference>
<proteinExistence type="inferred from homology"/>
<accession>V6F8A7</accession>
<organism evidence="5 6">
    <name type="scientific">Magnetospirillum gryphiswaldense (strain DSM 6361 / JCM 21280 / NBRC 15271 / MSR-1)</name>
    <dbReference type="NCBI Taxonomy" id="431944"/>
    <lineage>
        <taxon>Bacteria</taxon>
        <taxon>Pseudomonadati</taxon>
        <taxon>Pseudomonadota</taxon>
        <taxon>Alphaproteobacteria</taxon>
        <taxon>Rhodospirillales</taxon>
        <taxon>Rhodospirillaceae</taxon>
        <taxon>Magnetospirillum</taxon>
    </lineage>
</organism>
<keyword evidence="5" id="KW-0548">Nucleotidyltransferase</keyword>
<comment type="similarity">
    <text evidence="1">Belongs to the HpcH/HpaI aldolase family.</text>
</comment>
<name>V6F8A7_MAGGM</name>
<dbReference type="SUPFAM" id="SSF53448">
    <property type="entry name" value="Nucleotide-diphospho-sugar transferases"/>
    <property type="match status" value="1"/>
</dbReference>
<dbReference type="InterPro" id="IPR005000">
    <property type="entry name" value="Aldolase/citrate-lyase_domain"/>
</dbReference>
<dbReference type="HOGENOM" id="CLU_529767_0_0_5"/>
<dbReference type="EC" id="2.7.7.38" evidence="5"/>
<dbReference type="KEGG" id="mgy:MGMSRv2__3436"/>
<keyword evidence="2" id="KW-0479">Metal-binding</keyword>
<evidence type="ECO:0000313" key="5">
    <source>
        <dbReference type="EMBL" id="CDL00651.1"/>
    </source>
</evidence>
<dbReference type="Gene3D" id="3.20.20.60">
    <property type="entry name" value="Phosphoenolpyruvate-binding domains"/>
    <property type="match status" value="1"/>
</dbReference>
<dbReference type="SUPFAM" id="SSF51621">
    <property type="entry name" value="Phosphoenolpyruvate/pyruvate domain"/>
    <property type="match status" value="1"/>
</dbReference>
<keyword evidence="6" id="KW-1185">Reference proteome</keyword>
<dbReference type="InterPro" id="IPR050251">
    <property type="entry name" value="HpcH-HpaI_aldolase"/>
</dbReference>
<dbReference type="Gene3D" id="3.90.550.10">
    <property type="entry name" value="Spore Coat Polysaccharide Biosynthesis Protein SpsA, Chain A"/>
    <property type="match status" value="1"/>
</dbReference>
<dbReference type="CDD" id="cd02517">
    <property type="entry name" value="CMP-KDO-Synthetase"/>
    <property type="match status" value="1"/>
</dbReference>